<evidence type="ECO:0000313" key="2">
    <source>
        <dbReference type="EMBL" id="KTB39091.1"/>
    </source>
</evidence>
<name>A0A0W0FS17_MONRR</name>
<sequence length="135" mass="15371">MSQEPNVVEQNIQTWKIKSLDSVRGGYLHCCSYSCTQGVFRIDPLKEQIYRGSAFNIKSRINRLSVLAAITTTQQRLELYNRVPPNGLALFIGTILNDEGKEKKVAFNYEPLKLVNRHSISLGSRKSIAYRSEHI</sequence>
<dbReference type="InterPro" id="IPR004403">
    <property type="entry name" value="Peptide_chain-rel_eRF1/aRF1"/>
</dbReference>
<dbReference type="SUPFAM" id="SSF55481">
    <property type="entry name" value="N-terminal domain of eukaryotic peptide chain release factor subunit 1, ERF1"/>
    <property type="match status" value="1"/>
</dbReference>
<evidence type="ECO:0000313" key="3">
    <source>
        <dbReference type="Proteomes" id="UP000054988"/>
    </source>
</evidence>
<proteinExistence type="predicted"/>
<protein>
    <recommendedName>
        <fullName evidence="1">eRF1/Pelota-like N-terminal domain-containing protein</fullName>
    </recommendedName>
</protein>
<organism evidence="2 3">
    <name type="scientific">Moniliophthora roreri</name>
    <name type="common">Frosty pod rot fungus</name>
    <name type="synonym">Monilia roreri</name>
    <dbReference type="NCBI Taxonomy" id="221103"/>
    <lineage>
        <taxon>Eukaryota</taxon>
        <taxon>Fungi</taxon>
        <taxon>Dikarya</taxon>
        <taxon>Basidiomycota</taxon>
        <taxon>Agaricomycotina</taxon>
        <taxon>Agaricomycetes</taxon>
        <taxon>Agaricomycetidae</taxon>
        <taxon>Agaricales</taxon>
        <taxon>Marasmiineae</taxon>
        <taxon>Marasmiaceae</taxon>
        <taxon>Moniliophthora</taxon>
    </lineage>
</organism>
<evidence type="ECO:0000259" key="1">
    <source>
        <dbReference type="Pfam" id="PF03463"/>
    </source>
</evidence>
<feature type="domain" description="eRF1/Pelota-like N-terminal" evidence="1">
    <location>
        <begin position="52"/>
        <end position="118"/>
    </location>
</feature>
<reference evidence="2 3" key="1">
    <citation type="submission" date="2015-12" db="EMBL/GenBank/DDBJ databases">
        <title>Draft genome sequence of Moniliophthora roreri, the causal agent of frosty pod rot of cacao.</title>
        <authorList>
            <person name="Aime M.C."/>
            <person name="Diaz-Valderrama J.R."/>
            <person name="Kijpornyongpan T."/>
            <person name="Phillips-Mora W."/>
        </authorList>
    </citation>
    <scope>NUCLEOTIDE SEQUENCE [LARGE SCALE GENOMIC DNA]</scope>
    <source>
        <strain evidence="2 3">MCA 2952</strain>
    </source>
</reference>
<dbReference type="Proteomes" id="UP000054988">
    <property type="component" value="Unassembled WGS sequence"/>
</dbReference>
<dbReference type="Gene3D" id="3.30.960.10">
    <property type="entry name" value="eRF1 domain 1"/>
    <property type="match status" value="1"/>
</dbReference>
<dbReference type="Pfam" id="PF03463">
    <property type="entry name" value="eRF1_1"/>
    <property type="match status" value="1"/>
</dbReference>
<dbReference type="GO" id="GO:0003747">
    <property type="term" value="F:translation release factor activity"/>
    <property type="evidence" value="ECO:0007669"/>
    <property type="project" value="InterPro"/>
</dbReference>
<accession>A0A0W0FS17</accession>
<dbReference type="PANTHER" id="PTHR10113">
    <property type="entry name" value="PEPTIDE CHAIN RELEASE FACTOR SUBUNIT 1"/>
    <property type="match status" value="1"/>
</dbReference>
<dbReference type="AlphaFoldDB" id="A0A0W0FS17"/>
<comment type="caution">
    <text evidence="2">The sequence shown here is derived from an EMBL/GenBank/DDBJ whole genome shotgun (WGS) entry which is preliminary data.</text>
</comment>
<gene>
    <name evidence="2" type="ORF">WG66_8349</name>
</gene>
<dbReference type="InterPro" id="IPR024049">
    <property type="entry name" value="eRF1_1_sf"/>
</dbReference>
<dbReference type="InterPro" id="IPR005140">
    <property type="entry name" value="eRF1_Pelota-like_N"/>
</dbReference>
<dbReference type="EMBL" id="LATX01001708">
    <property type="protein sequence ID" value="KTB39091.1"/>
    <property type="molecule type" value="Genomic_DNA"/>
</dbReference>